<dbReference type="RefSeq" id="WP_080797566.1">
    <property type="nucleotide sequence ID" value="NZ_LT828540.1"/>
</dbReference>
<dbReference type="EMBL" id="FWEV01000001">
    <property type="protein sequence ID" value="SLM27389.1"/>
    <property type="molecule type" value="Genomic_DNA"/>
</dbReference>
<organism evidence="1 2">
    <name type="scientific">Desulfamplus magnetovallimortis</name>
    <dbReference type="NCBI Taxonomy" id="1246637"/>
    <lineage>
        <taxon>Bacteria</taxon>
        <taxon>Pseudomonadati</taxon>
        <taxon>Thermodesulfobacteriota</taxon>
        <taxon>Desulfobacteria</taxon>
        <taxon>Desulfobacterales</taxon>
        <taxon>Desulfobacteraceae</taxon>
        <taxon>Desulfamplus</taxon>
    </lineage>
</organism>
<reference evidence="1 2" key="1">
    <citation type="submission" date="2017-03" db="EMBL/GenBank/DDBJ databases">
        <authorList>
            <person name="Afonso C.L."/>
            <person name="Miller P.J."/>
            <person name="Scott M.A."/>
            <person name="Spackman E."/>
            <person name="Goraichik I."/>
            <person name="Dimitrov K.M."/>
            <person name="Suarez D.L."/>
            <person name="Swayne D.E."/>
        </authorList>
    </citation>
    <scope>NUCLEOTIDE SEQUENCE [LARGE SCALE GENOMIC DNA]</scope>
    <source>
        <strain evidence="1">PRJEB14757</strain>
    </source>
</reference>
<proteinExistence type="predicted"/>
<dbReference type="Proteomes" id="UP000191931">
    <property type="component" value="Unassembled WGS sequence"/>
</dbReference>
<dbReference type="PANTHER" id="PTHR36456">
    <property type="entry name" value="UPF0232 PROTEIN SCO3875"/>
    <property type="match status" value="1"/>
</dbReference>
<dbReference type="InterPro" id="IPR007922">
    <property type="entry name" value="DciA-like"/>
</dbReference>
<evidence type="ECO:0000313" key="2">
    <source>
        <dbReference type="Proteomes" id="UP000191931"/>
    </source>
</evidence>
<evidence type="ECO:0008006" key="3">
    <source>
        <dbReference type="Google" id="ProtNLM"/>
    </source>
</evidence>
<protein>
    <recommendedName>
        <fullName evidence="3">DUF721 domain-containing protein</fullName>
    </recommendedName>
</protein>
<keyword evidence="2" id="KW-1185">Reference proteome</keyword>
<gene>
    <name evidence="1" type="ORF">MTBBW1_10048</name>
</gene>
<dbReference type="STRING" id="1246637.MTBBW1_10048"/>
<dbReference type="AlphaFoldDB" id="A0A1W1H4J0"/>
<dbReference type="PANTHER" id="PTHR36456:SF1">
    <property type="entry name" value="UPF0232 PROTEIN SCO3875"/>
    <property type="match status" value="1"/>
</dbReference>
<dbReference type="OrthoDB" id="9814233at2"/>
<name>A0A1W1H4J0_9BACT</name>
<accession>A0A1W1H4J0</accession>
<dbReference type="Pfam" id="PF05258">
    <property type="entry name" value="DciA"/>
    <property type="match status" value="1"/>
</dbReference>
<sequence>MQKKLTHIGEILESVLAGLRPAKDTEMTRIWSLWPQAVGETISRETKPAAFRNSTLIVHVSCSAWLQHLTFMKQQMMQDINKALQNDLVKEIRFKIASLHN</sequence>
<evidence type="ECO:0000313" key="1">
    <source>
        <dbReference type="EMBL" id="SLM27389.1"/>
    </source>
</evidence>